<evidence type="ECO:0000313" key="3">
    <source>
        <dbReference type="Proteomes" id="UP000308891"/>
    </source>
</evidence>
<organism evidence="2 3">
    <name type="scientific">Crenobacter intestini</name>
    <dbReference type="NCBI Taxonomy" id="2563443"/>
    <lineage>
        <taxon>Bacteria</taxon>
        <taxon>Pseudomonadati</taxon>
        <taxon>Pseudomonadota</taxon>
        <taxon>Betaproteobacteria</taxon>
        <taxon>Neisseriales</taxon>
        <taxon>Neisseriaceae</taxon>
        <taxon>Crenobacter</taxon>
    </lineage>
</organism>
<dbReference type="Proteomes" id="UP000308891">
    <property type="component" value="Unassembled WGS sequence"/>
</dbReference>
<dbReference type="Gene3D" id="2.20.130.30">
    <property type="entry name" value="Protein of unknown function DUF2782"/>
    <property type="match status" value="1"/>
</dbReference>
<sequence length="108" mass="11858">MRRTLFALLVASPLALADTPPAPAPLPPPPAIADGVVQPGTPEPEVRIIQKGSDKIEEYRINGLLYMIKVTPSIGVPYYLVDEDGSGNLKQIDPTRRVVIPQWVLMRF</sequence>
<gene>
    <name evidence="2" type="ORF">E5K04_07675</name>
</gene>
<dbReference type="EMBL" id="STGJ01000007">
    <property type="protein sequence ID" value="TIC83429.1"/>
    <property type="molecule type" value="Genomic_DNA"/>
</dbReference>
<feature type="signal peptide" evidence="1">
    <location>
        <begin position="1"/>
        <end position="17"/>
    </location>
</feature>
<dbReference type="RefSeq" id="WP_136552651.1">
    <property type="nucleotide sequence ID" value="NZ_STGJ01000007.1"/>
</dbReference>
<comment type="caution">
    <text evidence="2">The sequence shown here is derived from an EMBL/GenBank/DDBJ whole genome shotgun (WGS) entry which is preliminary data.</text>
</comment>
<evidence type="ECO:0000256" key="1">
    <source>
        <dbReference type="SAM" id="SignalP"/>
    </source>
</evidence>
<dbReference type="InterPro" id="IPR021357">
    <property type="entry name" value="DUF2782"/>
</dbReference>
<reference evidence="2 3" key="1">
    <citation type="submission" date="2019-04" db="EMBL/GenBank/DDBJ databases">
        <title>Crenobacter sp. nov.</title>
        <authorList>
            <person name="Shi S."/>
        </authorList>
    </citation>
    <scope>NUCLEOTIDE SEQUENCE [LARGE SCALE GENOMIC DNA]</scope>
    <source>
        <strain evidence="2 3">GY 70310</strain>
    </source>
</reference>
<evidence type="ECO:0000313" key="2">
    <source>
        <dbReference type="EMBL" id="TIC83429.1"/>
    </source>
</evidence>
<name>A0A4T0UWJ7_9NEIS</name>
<proteinExistence type="predicted"/>
<keyword evidence="1" id="KW-0732">Signal</keyword>
<keyword evidence="3" id="KW-1185">Reference proteome</keyword>
<dbReference type="Pfam" id="PF11191">
    <property type="entry name" value="DUF2782"/>
    <property type="match status" value="1"/>
</dbReference>
<dbReference type="AlphaFoldDB" id="A0A4T0UWJ7"/>
<accession>A0A4T0UWJ7</accession>
<protein>
    <submittedName>
        <fullName evidence="2">DUF2782 domain-containing protein</fullName>
    </submittedName>
</protein>
<feature type="chain" id="PRO_5020486409" evidence="1">
    <location>
        <begin position="18"/>
        <end position="108"/>
    </location>
</feature>
<dbReference type="OrthoDB" id="5296182at2"/>